<feature type="transmembrane region" description="Helical" evidence="8">
    <location>
        <begin position="268"/>
        <end position="290"/>
    </location>
</feature>
<comment type="similarity">
    <text evidence="2">Belongs to the ABC-2 integral membrane protein family.</text>
</comment>
<dbReference type="Proteomes" id="UP000028302">
    <property type="component" value="Unassembled WGS sequence"/>
</dbReference>
<sequence length="382" mass="41159">MSTPLVRRHDGFSLRRLVALIRKESRQLIRDPSTLLIAVVLPVVLLFLFAYAVSLDIRSVRLGVVLESDSAPAQSLAAAFAGTRYFRVTTVHDRQAVGDALVSGALRGMVVIPQDFDQRLAARGDRPLVQIITDGSQPNTANFVANYARGVVSGWLALQARPPAGAAPPIALAARFWFNPEIDSRRALIPGAIAIVMTIIGTMLTALVVAREWERGTMEAIMSTPASVAEILLGKLLPYFALGLAATGVAASLAVFMFDVPLRGSWAVLLLLSSVFLVPALGQGLLISALARNQFVAAQIALMTGFLPAFLLSGFIYEIAGMPWPIRWLTCVVPARYFVASLQTVFLAGDVWPLLLRDLAAMLAIGALSFAVALWRTRKSLD</sequence>
<keyword evidence="11" id="KW-1185">Reference proteome</keyword>
<feature type="transmembrane region" description="Helical" evidence="8">
    <location>
        <begin position="187"/>
        <end position="210"/>
    </location>
</feature>
<comment type="caution">
    <text evidence="10">The sequence shown here is derived from an EMBL/GenBank/DDBJ whole genome shotgun (WGS) entry which is preliminary data.</text>
</comment>
<evidence type="ECO:0000313" key="11">
    <source>
        <dbReference type="Proteomes" id="UP000028302"/>
    </source>
</evidence>
<dbReference type="eggNOG" id="COG0842">
    <property type="taxonomic scope" value="Bacteria"/>
</dbReference>
<dbReference type="GO" id="GO:0140359">
    <property type="term" value="F:ABC-type transporter activity"/>
    <property type="evidence" value="ECO:0007669"/>
    <property type="project" value="InterPro"/>
</dbReference>
<evidence type="ECO:0000256" key="8">
    <source>
        <dbReference type="SAM" id="Phobius"/>
    </source>
</evidence>
<dbReference type="PROSITE" id="PS51012">
    <property type="entry name" value="ABC_TM2"/>
    <property type="match status" value="1"/>
</dbReference>
<evidence type="ECO:0000259" key="9">
    <source>
        <dbReference type="PROSITE" id="PS51012"/>
    </source>
</evidence>
<evidence type="ECO:0000313" key="10">
    <source>
        <dbReference type="EMBL" id="KEZ77308.1"/>
    </source>
</evidence>
<reference evidence="10 11" key="1">
    <citation type="submission" date="2013-03" db="EMBL/GenBank/DDBJ databases">
        <title>Salinisphaera hydrothermalis C41B8 Genome Sequencing.</title>
        <authorList>
            <person name="Li C."/>
            <person name="Lai Q."/>
            <person name="Shao Z."/>
        </authorList>
    </citation>
    <scope>NUCLEOTIDE SEQUENCE [LARGE SCALE GENOMIC DNA]</scope>
    <source>
        <strain evidence="10 11">C41B8</strain>
    </source>
</reference>
<dbReference type="InterPro" id="IPR051449">
    <property type="entry name" value="ABC-2_transporter_component"/>
</dbReference>
<feature type="transmembrane region" description="Helical" evidence="8">
    <location>
        <begin position="296"/>
        <end position="316"/>
    </location>
</feature>
<organism evidence="10 11">
    <name type="scientific">Salinisphaera hydrothermalis (strain C41B8)</name>
    <dbReference type="NCBI Taxonomy" id="1304275"/>
    <lineage>
        <taxon>Bacteria</taxon>
        <taxon>Pseudomonadati</taxon>
        <taxon>Pseudomonadota</taxon>
        <taxon>Gammaproteobacteria</taxon>
        <taxon>Salinisphaerales</taxon>
        <taxon>Salinisphaeraceae</taxon>
        <taxon>Salinisphaera</taxon>
    </lineage>
</organism>
<keyword evidence="5 8" id="KW-0812">Transmembrane</keyword>
<dbReference type="PATRIC" id="fig|1304275.5.peg.2167"/>
<evidence type="ECO:0000256" key="4">
    <source>
        <dbReference type="ARBA" id="ARBA00022475"/>
    </source>
</evidence>
<evidence type="ECO:0000256" key="2">
    <source>
        <dbReference type="ARBA" id="ARBA00007783"/>
    </source>
</evidence>
<dbReference type="InterPro" id="IPR047817">
    <property type="entry name" value="ABC2_TM_bact-type"/>
</dbReference>
<keyword evidence="6 8" id="KW-1133">Transmembrane helix</keyword>
<dbReference type="STRING" id="1304275.C41B8_10620"/>
<comment type="subcellular location">
    <subcellularLocation>
        <location evidence="1">Cell membrane</location>
        <topology evidence="1">Multi-pass membrane protein</topology>
    </subcellularLocation>
</comment>
<dbReference type="AlphaFoldDB" id="A0A084IKS4"/>
<evidence type="ECO:0000256" key="1">
    <source>
        <dbReference type="ARBA" id="ARBA00004651"/>
    </source>
</evidence>
<dbReference type="Pfam" id="PF12698">
    <property type="entry name" value="ABC2_membrane_3"/>
    <property type="match status" value="1"/>
</dbReference>
<dbReference type="GO" id="GO:0005886">
    <property type="term" value="C:plasma membrane"/>
    <property type="evidence" value="ECO:0007669"/>
    <property type="project" value="UniProtKB-SubCell"/>
</dbReference>
<protein>
    <submittedName>
        <fullName evidence="10">ABC transporter</fullName>
    </submittedName>
</protein>
<dbReference type="PANTHER" id="PTHR30294:SF29">
    <property type="entry name" value="MULTIDRUG ABC TRANSPORTER PERMEASE YBHS-RELATED"/>
    <property type="match status" value="1"/>
</dbReference>
<feature type="domain" description="ABC transmembrane type-2" evidence="9">
    <location>
        <begin position="153"/>
        <end position="380"/>
    </location>
</feature>
<feature type="transmembrane region" description="Helical" evidence="8">
    <location>
        <begin position="236"/>
        <end position="256"/>
    </location>
</feature>
<keyword evidence="4" id="KW-1003">Cell membrane</keyword>
<evidence type="ECO:0000256" key="7">
    <source>
        <dbReference type="ARBA" id="ARBA00023136"/>
    </source>
</evidence>
<gene>
    <name evidence="10" type="ORF">C41B8_10620</name>
</gene>
<name>A0A084IKS4_SALHC</name>
<keyword evidence="7 8" id="KW-0472">Membrane</keyword>
<keyword evidence="3" id="KW-0813">Transport</keyword>
<dbReference type="PANTHER" id="PTHR30294">
    <property type="entry name" value="MEMBRANE COMPONENT OF ABC TRANSPORTER YHHJ-RELATED"/>
    <property type="match status" value="1"/>
</dbReference>
<dbReference type="InterPro" id="IPR013525">
    <property type="entry name" value="ABC2_TM"/>
</dbReference>
<dbReference type="EMBL" id="APNK01000014">
    <property type="protein sequence ID" value="KEZ77308.1"/>
    <property type="molecule type" value="Genomic_DNA"/>
</dbReference>
<evidence type="ECO:0000256" key="5">
    <source>
        <dbReference type="ARBA" id="ARBA00022692"/>
    </source>
</evidence>
<feature type="transmembrane region" description="Helical" evidence="8">
    <location>
        <begin position="35"/>
        <end position="53"/>
    </location>
</feature>
<evidence type="ECO:0000256" key="6">
    <source>
        <dbReference type="ARBA" id="ARBA00022989"/>
    </source>
</evidence>
<dbReference type="OrthoDB" id="9808686at2"/>
<feature type="transmembrane region" description="Helical" evidence="8">
    <location>
        <begin position="354"/>
        <end position="375"/>
    </location>
</feature>
<proteinExistence type="inferred from homology"/>
<evidence type="ECO:0000256" key="3">
    <source>
        <dbReference type="ARBA" id="ARBA00022448"/>
    </source>
</evidence>
<dbReference type="RefSeq" id="WP_037337695.1">
    <property type="nucleotide sequence ID" value="NZ_APNK01000014.1"/>
</dbReference>
<accession>A0A084IKS4</accession>